<feature type="region of interest" description="Disordered" evidence="1">
    <location>
        <begin position="266"/>
        <end position="299"/>
    </location>
</feature>
<dbReference type="Pfam" id="PF03929">
    <property type="entry name" value="PepSY_TM"/>
    <property type="match status" value="1"/>
</dbReference>
<dbReference type="PANTHER" id="PTHR34219:SF1">
    <property type="entry name" value="PEPSY DOMAIN-CONTAINING PROTEIN"/>
    <property type="match status" value="1"/>
</dbReference>
<sequence length="482" mass="51783">MSITSDQDPPRSAAVPDTPPAPAPARSRTGVWALVLRLHFYAGVFVAPFLVLAALTGLAYAFTPQLDQLVYGQELRVEQVTGQPRPLAEQIRAARTAHPEGSIATVVLPAGPERTTAVVLSVPELGEKQRTVYVDPYTAQVRGELTTWFGSTPLTTWLDEMHRGLHLGATGRLYSEMAASWLWVIVGGGLLLWLGRRRRYLGKASSWRVLWPRRGEKGVRRTRARHAALGLWLATGLLFLSTTGLTWSDHAGKRFDSLQQNLNSSAPALNTALPGNPASAAGGHGGHGAAGGAEHGDPAGEADRVLATARSAGLSGPVELAPPKDAHSTWSVTQADNRWPVHKDQVAVDPATGQVTARVDWADHPPLAKLSSLGIQAHMGLLFGLPNQLLLAAIACGLLTAVFLGYRMWWQRRPTRADRRAPFGRPPARGAWRSVPLPLLLVGAPVVLLVAWALPVLGFSLLAFLVIDLALGALRRRRTTPA</sequence>
<comment type="caution">
    <text evidence="3">The sequence shown here is derived from an EMBL/GenBank/DDBJ whole genome shotgun (WGS) entry which is preliminary data.</text>
</comment>
<name>A0A365HDU8_9ACTN</name>
<keyword evidence="2" id="KW-1133">Transmembrane helix</keyword>
<dbReference type="InterPro" id="IPR005625">
    <property type="entry name" value="PepSY-ass_TM"/>
</dbReference>
<evidence type="ECO:0000256" key="1">
    <source>
        <dbReference type="SAM" id="MobiDB-lite"/>
    </source>
</evidence>
<feature type="compositionally biased region" description="Gly residues" evidence="1">
    <location>
        <begin position="282"/>
        <end position="293"/>
    </location>
</feature>
<feature type="transmembrane region" description="Helical" evidence="2">
    <location>
        <begin position="178"/>
        <end position="195"/>
    </location>
</feature>
<feature type="transmembrane region" description="Helical" evidence="2">
    <location>
        <begin position="389"/>
        <end position="409"/>
    </location>
</feature>
<dbReference type="AlphaFoldDB" id="A0A365HDU8"/>
<protein>
    <submittedName>
        <fullName evidence="3">PepSY domain-containing protein</fullName>
    </submittedName>
</protein>
<dbReference type="EMBL" id="QLYX01000001">
    <property type="protein sequence ID" value="RAY17096.1"/>
    <property type="molecule type" value="Genomic_DNA"/>
</dbReference>
<dbReference type="OrthoDB" id="9791166at2"/>
<feature type="transmembrane region" description="Helical" evidence="2">
    <location>
        <begin position="227"/>
        <end position="247"/>
    </location>
</feature>
<feature type="transmembrane region" description="Helical" evidence="2">
    <location>
        <begin position="456"/>
        <end position="474"/>
    </location>
</feature>
<keyword evidence="2" id="KW-0812">Transmembrane</keyword>
<keyword evidence="2" id="KW-0472">Membrane</keyword>
<dbReference type="RefSeq" id="WP_111863151.1">
    <property type="nucleotide sequence ID" value="NZ_QLYX01000001.1"/>
</dbReference>
<accession>A0A365HDU8</accession>
<keyword evidence="4" id="KW-1185">Reference proteome</keyword>
<evidence type="ECO:0000256" key="2">
    <source>
        <dbReference type="SAM" id="Phobius"/>
    </source>
</evidence>
<dbReference type="Proteomes" id="UP000251891">
    <property type="component" value="Unassembled WGS sequence"/>
</dbReference>
<organism evidence="3 4">
    <name type="scientific">Actinomadura craniellae</name>
    <dbReference type="NCBI Taxonomy" id="2231787"/>
    <lineage>
        <taxon>Bacteria</taxon>
        <taxon>Bacillati</taxon>
        <taxon>Actinomycetota</taxon>
        <taxon>Actinomycetes</taxon>
        <taxon>Streptosporangiales</taxon>
        <taxon>Thermomonosporaceae</taxon>
        <taxon>Actinomadura</taxon>
    </lineage>
</organism>
<dbReference type="PANTHER" id="PTHR34219">
    <property type="entry name" value="IRON-REGULATED INNER MEMBRANE PROTEIN-RELATED"/>
    <property type="match status" value="1"/>
</dbReference>
<feature type="region of interest" description="Disordered" evidence="1">
    <location>
        <begin position="1"/>
        <end position="25"/>
    </location>
</feature>
<feature type="transmembrane region" description="Helical" evidence="2">
    <location>
        <begin position="430"/>
        <end position="450"/>
    </location>
</feature>
<evidence type="ECO:0000313" key="3">
    <source>
        <dbReference type="EMBL" id="RAY17096.1"/>
    </source>
</evidence>
<proteinExistence type="predicted"/>
<evidence type="ECO:0000313" key="4">
    <source>
        <dbReference type="Proteomes" id="UP000251891"/>
    </source>
</evidence>
<gene>
    <name evidence="3" type="ORF">DPM19_02745</name>
</gene>
<feature type="transmembrane region" description="Helical" evidence="2">
    <location>
        <begin position="38"/>
        <end position="62"/>
    </location>
</feature>
<reference evidence="3 4" key="1">
    <citation type="submission" date="2018-06" db="EMBL/GenBank/DDBJ databases">
        <title>Actinomadura craniellae sp. nov. isolated from marine sponge Craniella sp.</title>
        <authorList>
            <person name="Li L."/>
            <person name="Xu Q.H."/>
            <person name="Lin H.W."/>
            <person name="Lu Y.H."/>
        </authorList>
    </citation>
    <scope>NUCLEOTIDE SEQUENCE [LARGE SCALE GENOMIC DNA]</scope>
    <source>
        <strain evidence="3 4">LHW63021</strain>
    </source>
</reference>